<sequence length="266" mass="30103">MRNIYLHILLNSLIELFSLVGVIIIVGYLLGLIERWSNFFMAFGMKGILFTAWLGTPIHEIGHALMCFVFHHQVVKIKLLQTKSEDGTLGYVIHRFNRGSLYQMIGNFFIGIAPVFSGIGSLLLLLYLFMPDCYHLFKEYVQNQTMDQPSLSVFISASTFLLEHLFTLKNLINPLFYLYLFLSTCIASHIALSPADIKGATSGLITLYIVILIGNGIAQPNHFASRSPISFVTQYNVYLLAFSSIAILFSLLSLLMSYTFYLIRRS</sequence>
<evidence type="ECO:0000313" key="2">
    <source>
        <dbReference type="EMBL" id="MTT31914.1"/>
    </source>
</evidence>
<evidence type="ECO:0000313" key="3">
    <source>
        <dbReference type="Proteomes" id="UP000440978"/>
    </source>
</evidence>
<reference evidence="2 3" key="1">
    <citation type="submission" date="2019-11" db="EMBL/GenBank/DDBJ databases">
        <title>Terrilactibacillus tamarindus sp. nov. BCM23-1 isolated from bark of Tamarindus indica.</title>
        <authorList>
            <person name="Kingkaew E."/>
            <person name="Tanasupawat S."/>
        </authorList>
    </citation>
    <scope>NUCLEOTIDE SEQUENCE [LARGE SCALE GENOMIC DNA]</scope>
    <source>
        <strain evidence="2 3">BCM23-1</strain>
    </source>
</reference>
<comment type="caution">
    <text evidence="2">The sequence shown here is derived from an EMBL/GenBank/DDBJ whole genome shotgun (WGS) entry which is preliminary data.</text>
</comment>
<dbReference type="OrthoDB" id="258743at2"/>
<evidence type="ECO:0000256" key="1">
    <source>
        <dbReference type="SAM" id="Phobius"/>
    </source>
</evidence>
<feature type="transmembrane region" description="Helical" evidence="1">
    <location>
        <begin position="199"/>
        <end position="218"/>
    </location>
</feature>
<proteinExistence type="predicted"/>
<protein>
    <submittedName>
        <fullName evidence="2">Uncharacterized protein</fullName>
    </submittedName>
</protein>
<feature type="transmembrane region" description="Helical" evidence="1">
    <location>
        <begin position="105"/>
        <end position="130"/>
    </location>
</feature>
<accession>A0A6N8CP18</accession>
<keyword evidence="1" id="KW-0472">Membrane</keyword>
<gene>
    <name evidence="2" type="ORF">GMB86_07815</name>
</gene>
<feature type="transmembrane region" description="Helical" evidence="1">
    <location>
        <begin position="238"/>
        <end position="263"/>
    </location>
</feature>
<feature type="transmembrane region" description="Helical" evidence="1">
    <location>
        <begin position="12"/>
        <end position="33"/>
    </location>
</feature>
<keyword evidence="1" id="KW-0812">Transmembrane</keyword>
<keyword evidence="1" id="KW-1133">Transmembrane helix</keyword>
<organism evidence="2 3">
    <name type="scientific">Terrilactibacillus tamarindi</name>
    <dbReference type="NCBI Taxonomy" id="2599694"/>
    <lineage>
        <taxon>Bacteria</taxon>
        <taxon>Bacillati</taxon>
        <taxon>Bacillota</taxon>
        <taxon>Bacilli</taxon>
        <taxon>Bacillales</taxon>
        <taxon>Bacillaceae</taxon>
        <taxon>Terrilactibacillus</taxon>
    </lineage>
</organism>
<keyword evidence="3" id="KW-1185">Reference proteome</keyword>
<dbReference type="RefSeq" id="WP_155218416.1">
    <property type="nucleotide sequence ID" value="NZ_WNHB01000010.1"/>
</dbReference>
<name>A0A6N8CP18_9BACI</name>
<dbReference type="EMBL" id="WNHB01000010">
    <property type="protein sequence ID" value="MTT31914.1"/>
    <property type="molecule type" value="Genomic_DNA"/>
</dbReference>
<dbReference type="Proteomes" id="UP000440978">
    <property type="component" value="Unassembled WGS sequence"/>
</dbReference>
<feature type="transmembrane region" description="Helical" evidence="1">
    <location>
        <begin position="175"/>
        <end position="193"/>
    </location>
</feature>
<dbReference type="AlphaFoldDB" id="A0A6N8CP18"/>